<feature type="domain" description="DJ-1/PfpI" evidence="2">
    <location>
        <begin position="3"/>
        <end position="164"/>
    </location>
</feature>
<dbReference type="NCBIfam" id="TIGR01383">
    <property type="entry name" value="not_thiJ"/>
    <property type="match status" value="1"/>
</dbReference>
<organism evidence="3 4">
    <name type="scientific">Herbinix hemicellulosilytica</name>
    <dbReference type="NCBI Taxonomy" id="1564487"/>
    <lineage>
        <taxon>Bacteria</taxon>
        <taxon>Bacillati</taxon>
        <taxon>Bacillota</taxon>
        <taxon>Clostridia</taxon>
        <taxon>Lachnospirales</taxon>
        <taxon>Lachnospiraceae</taxon>
        <taxon>Herbinix</taxon>
    </lineage>
</organism>
<proteinExistence type="predicted"/>
<dbReference type="AlphaFoldDB" id="A0A0H5SD25"/>
<dbReference type="GO" id="GO:0005737">
    <property type="term" value="C:cytoplasm"/>
    <property type="evidence" value="ECO:0007669"/>
    <property type="project" value="UniProtKB-ARBA"/>
</dbReference>
<evidence type="ECO:0000313" key="3">
    <source>
        <dbReference type="EMBL" id="CRZ33237.1"/>
    </source>
</evidence>
<dbReference type="InterPro" id="IPR002818">
    <property type="entry name" value="DJ-1/PfpI"/>
</dbReference>
<dbReference type="EMBL" id="CVTD020000002">
    <property type="protein sequence ID" value="CRZ33237.1"/>
    <property type="molecule type" value="Genomic_DNA"/>
</dbReference>
<name>A0A0H5SD25_HERHM</name>
<dbReference type="Pfam" id="PF01965">
    <property type="entry name" value="DJ-1_PfpI"/>
    <property type="match status" value="1"/>
</dbReference>
<protein>
    <recommendedName>
        <fullName evidence="2">DJ-1/PfpI domain-containing protein</fullName>
    </recommendedName>
</protein>
<dbReference type="InterPro" id="IPR029062">
    <property type="entry name" value="Class_I_gatase-like"/>
</dbReference>
<dbReference type="Gene3D" id="3.40.50.880">
    <property type="match status" value="1"/>
</dbReference>
<gene>
    <name evidence="3" type="ORF">HHT355_0021</name>
</gene>
<dbReference type="CDD" id="cd03135">
    <property type="entry name" value="GATase1_DJ-1"/>
    <property type="match status" value="1"/>
</dbReference>
<dbReference type="InterPro" id="IPR006287">
    <property type="entry name" value="DJ-1"/>
</dbReference>
<keyword evidence="4" id="KW-1185">Reference proteome</keyword>
<dbReference type="InterPro" id="IPR050325">
    <property type="entry name" value="Prot/Nucl_acid_deglycase"/>
</dbReference>
<keyword evidence="1" id="KW-0677">Repeat</keyword>
<sequence length="185" mass="20100">MGKVYIFLADGFEEIEALTVVDLLRRAQIDIDMVSITGSLQVTGSHQISVMADVLFEDAKFDDADMLVLPGGMPGTKNLKNHEGLDKLLRKFHGENKNIAAICAAPTVLGNKGFLEGKRATCYPGCEDELTGSTVLYHDVVEDGNIITSRGLGTAIDFALAIIKKLADENTAREIAGKVVYRHYN</sequence>
<evidence type="ECO:0000313" key="4">
    <source>
        <dbReference type="Proteomes" id="UP000236497"/>
    </source>
</evidence>
<dbReference type="PANTHER" id="PTHR48094:SF12">
    <property type="entry name" value="PARKINSON DISEASE PROTEIN 7 HOMOLOG"/>
    <property type="match status" value="1"/>
</dbReference>
<dbReference type="OrthoDB" id="9800516at2"/>
<evidence type="ECO:0000256" key="1">
    <source>
        <dbReference type="ARBA" id="ARBA00022737"/>
    </source>
</evidence>
<dbReference type="PANTHER" id="PTHR48094">
    <property type="entry name" value="PROTEIN/NUCLEIC ACID DEGLYCASE DJ-1-RELATED"/>
    <property type="match status" value="1"/>
</dbReference>
<dbReference type="Proteomes" id="UP000236497">
    <property type="component" value="Unassembled WGS sequence"/>
</dbReference>
<dbReference type="SUPFAM" id="SSF52317">
    <property type="entry name" value="Class I glutamine amidotransferase-like"/>
    <property type="match status" value="1"/>
</dbReference>
<dbReference type="FunFam" id="3.40.50.880:FF:000015">
    <property type="entry name" value="Protein DJ-1 homolog C"/>
    <property type="match status" value="1"/>
</dbReference>
<accession>A0A0H5SD25</accession>
<evidence type="ECO:0000259" key="2">
    <source>
        <dbReference type="Pfam" id="PF01965"/>
    </source>
</evidence>
<dbReference type="RefSeq" id="WP_103201428.1">
    <property type="nucleotide sequence ID" value="NZ_CVTD020000002.1"/>
</dbReference>
<reference evidence="3 4" key="1">
    <citation type="submission" date="2015-06" db="EMBL/GenBank/DDBJ databases">
        <authorList>
            <person name="Wibberg Daniel"/>
        </authorList>
    </citation>
    <scope>NUCLEOTIDE SEQUENCE [LARGE SCALE GENOMIC DNA]</scope>
    <source>
        <strain evidence="3 4">T3/55T</strain>
    </source>
</reference>